<reference evidence="7" key="1">
    <citation type="submission" date="2020-11" db="EMBL/GenBank/DDBJ databases">
        <authorList>
            <consortium name="DOE Joint Genome Institute"/>
            <person name="Ahrendt S."/>
            <person name="Riley R."/>
            <person name="Andreopoulos W."/>
            <person name="Labutti K."/>
            <person name="Pangilinan J."/>
            <person name="Ruiz-Duenas F.J."/>
            <person name="Barrasa J.M."/>
            <person name="Sanchez-Garcia M."/>
            <person name="Camarero S."/>
            <person name="Miyauchi S."/>
            <person name="Serrano A."/>
            <person name="Linde D."/>
            <person name="Babiker R."/>
            <person name="Drula E."/>
            <person name="Ayuso-Fernandez I."/>
            <person name="Pacheco R."/>
            <person name="Padilla G."/>
            <person name="Ferreira P."/>
            <person name="Barriuso J."/>
            <person name="Kellner H."/>
            <person name="Castanera R."/>
            <person name="Alfaro M."/>
            <person name="Ramirez L."/>
            <person name="Pisabarro A.G."/>
            <person name="Kuo A."/>
            <person name="Tritt A."/>
            <person name="Lipzen A."/>
            <person name="He G."/>
            <person name="Yan M."/>
            <person name="Ng V."/>
            <person name="Cullen D."/>
            <person name="Martin F."/>
            <person name="Rosso M.-N."/>
            <person name="Henrissat B."/>
            <person name="Hibbett D."/>
            <person name="Martinez A.T."/>
            <person name="Grigoriev I.V."/>
        </authorList>
    </citation>
    <scope>NUCLEOTIDE SEQUENCE</scope>
    <source>
        <strain evidence="7">CBS 247.69</strain>
    </source>
</reference>
<dbReference type="EMBL" id="MU150307">
    <property type="protein sequence ID" value="KAF9459960.1"/>
    <property type="molecule type" value="Genomic_DNA"/>
</dbReference>
<dbReference type="GO" id="GO:0009636">
    <property type="term" value="P:response to toxic substance"/>
    <property type="evidence" value="ECO:0007669"/>
    <property type="project" value="UniProtKB-ARBA"/>
</dbReference>
<dbReference type="GO" id="GO:0005737">
    <property type="term" value="C:cytoplasm"/>
    <property type="evidence" value="ECO:0007669"/>
    <property type="project" value="TreeGrafter"/>
</dbReference>
<dbReference type="Gene3D" id="3.40.30.10">
    <property type="entry name" value="Glutaredoxin"/>
    <property type="match status" value="1"/>
</dbReference>
<dbReference type="SUPFAM" id="SSF47616">
    <property type="entry name" value="GST C-terminal domain-like"/>
    <property type="match status" value="1"/>
</dbReference>
<keyword evidence="8" id="KW-1185">Reference proteome</keyword>
<keyword evidence="3" id="KW-0808">Transferase</keyword>
<evidence type="ECO:0000256" key="1">
    <source>
        <dbReference type="ARBA" id="ARBA00010128"/>
    </source>
</evidence>
<dbReference type="EC" id="2.5.1.18" evidence="2"/>
<gene>
    <name evidence="7" type="ORF">BDZ94DRAFT_1267063</name>
</gene>
<evidence type="ECO:0000259" key="5">
    <source>
        <dbReference type="PROSITE" id="PS50404"/>
    </source>
</evidence>
<sequence length="217" mass="23925">MVLKLYGMAISTCTRRVAMVLHEKKVPYELIEVDLMTGAHKQPSYLEKQPFGQVPCIDDDGFILYESRAICRYIVAKYPNEGPPLVPADPKANALFEQAASVEQNSFDPLASAAVVENIFKPFFGGTPDPEAFKKIIAKLEPKLDVYEEILGKQKYVGGDELTLADLFHLPYGSMLPAAGSDVIEARPNVARWFGELSSRPSWVAVKDGVKSVPSYA</sequence>
<evidence type="ECO:0000256" key="2">
    <source>
        <dbReference type="ARBA" id="ARBA00012452"/>
    </source>
</evidence>
<dbReference type="SFLD" id="SFLDG00358">
    <property type="entry name" value="Main_(cytGST)"/>
    <property type="match status" value="1"/>
</dbReference>
<protein>
    <recommendedName>
        <fullName evidence="2">glutathione transferase</fullName>
        <ecNumber evidence="2">2.5.1.18</ecNumber>
    </recommendedName>
</protein>
<comment type="catalytic activity">
    <reaction evidence="4">
        <text>RX + glutathione = an S-substituted glutathione + a halide anion + H(+)</text>
        <dbReference type="Rhea" id="RHEA:16437"/>
        <dbReference type="ChEBI" id="CHEBI:15378"/>
        <dbReference type="ChEBI" id="CHEBI:16042"/>
        <dbReference type="ChEBI" id="CHEBI:17792"/>
        <dbReference type="ChEBI" id="CHEBI:57925"/>
        <dbReference type="ChEBI" id="CHEBI:90779"/>
        <dbReference type="EC" id="2.5.1.18"/>
    </reaction>
</comment>
<proteinExistence type="inferred from homology"/>
<feature type="domain" description="GST C-terminal" evidence="6">
    <location>
        <begin position="89"/>
        <end position="217"/>
    </location>
</feature>
<dbReference type="GO" id="GO:0043295">
    <property type="term" value="F:glutathione binding"/>
    <property type="evidence" value="ECO:0007669"/>
    <property type="project" value="TreeGrafter"/>
</dbReference>
<dbReference type="PROSITE" id="PS50404">
    <property type="entry name" value="GST_NTER"/>
    <property type="match status" value="1"/>
</dbReference>
<comment type="similarity">
    <text evidence="1">Belongs to the GST superfamily. Phi family.</text>
</comment>
<dbReference type="GO" id="GO:0004364">
    <property type="term" value="F:glutathione transferase activity"/>
    <property type="evidence" value="ECO:0007669"/>
    <property type="project" value="UniProtKB-EC"/>
</dbReference>
<dbReference type="InterPro" id="IPR036282">
    <property type="entry name" value="Glutathione-S-Trfase_C_sf"/>
</dbReference>
<dbReference type="SFLD" id="SFLDG01154">
    <property type="entry name" value="Main.5:_Phi-like"/>
    <property type="match status" value="1"/>
</dbReference>
<dbReference type="FunFam" id="1.20.1050.10:FF:000004">
    <property type="entry name" value="Glutathione S-transferase F2"/>
    <property type="match status" value="1"/>
</dbReference>
<dbReference type="PROSITE" id="PS50405">
    <property type="entry name" value="GST_CTER"/>
    <property type="match status" value="1"/>
</dbReference>
<dbReference type="InterPro" id="IPR004045">
    <property type="entry name" value="Glutathione_S-Trfase_N"/>
</dbReference>
<dbReference type="PANTHER" id="PTHR43900:SF3">
    <property type="entry name" value="GLUTATHIONE S-TRANSFERASE RHO"/>
    <property type="match status" value="1"/>
</dbReference>
<dbReference type="OrthoDB" id="249703at2759"/>
<dbReference type="InterPro" id="IPR010987">
    <property type="entry name" value="Glutathione-S-Trfase_C-like"/>
</dbReference>
<dbReference type="Pfam" id="PF13417">
    <property type="entry name" value="GST_N_3"/>
    <property type="match status" value="1"/>
</dbReference>
<evidence type="ECO:0000256" key="4">
    <source>
        <dbReference type="ARBA" id="ARBA00047960"/>
    </source>
</evidence>
<accession>A0A9P5Y064</accession>
<dbReference type="InterPro" id="IPR036249">
    <property type="entry name" value="Thioredoxin-like_sf"/>
</dbReference>
<evidence type="ECO:0000313" key="7">
    <source>
        <dbReference type="EMBL" id="KAF9459960.1"/>
    </source>
</evidence>
<dbReference type="Proteomes" id="UP000807353">
    <property type="component" value="Unassembled WGS sequence"/>
</dbReference>
<dbReference type="SFLD" id="SFLDS00019">
    <property type="entry name" value="Glutathione_Transferase_(cytos"/>
    <property type="match status" value="1"/>
</dbReference>
<evidence type="ECO:0000259" key="6">
    <source>
        <dbReference type="PROSITE" id="PS50405"/>
    </source>
</evidence>
<evidence type="ECO:0000313" key="8">
    <source>
        <dbReference type="Proteomes" id="UP000807353"/>
    </source>
</evidence>
<dbReference type="InterPro" id="IPR040079">
    <property type="entry name" value="Glutathione_S-Trfase"/>
</dbReference>
<dbReference type="GO" id="GO:0006749">
    <property type="term" value="P:glutathione metabolic process"/>
    <property type="evidence" value="ECO:0007669"/>
    <property type="project" value="TreeGrafter"/>
</dbReference>
<dbReference type="InterPro" id="IPR004046">
    <property type="entry name" value="GST_C"/>
</dbReference>
<dbReference type="PANTHER" id="PTHR43900">
    <property type="entry name" value="GLUTATHIONE S-TRANSFERASE RHO"/>
    <property type="match status" value="1"/>
</dbReference>
<name>A0A9P5Y064_9AGAR</name>
<dbReference type="SUPFAM" id="SSF52833">
    <property type="entry name" value="Thioredoxin-like"/>
    <property type="match status" value="1"/>
</dbReference>
<dbReference type="CDD" id="cd03187">
    <property type="entry name" value="GST_C_Phi"/>
    <property type="match status" value="1"/>
</dbReference>
<dbReference type="FunFam" id="3.40.30.10:FF:000016">
    <property type="entry name" value="Glutathione S-transferase F2"/>
    <property type="match status" value="1"/>
</dbReference>
<feature type="domain" description="GST N-terminal" evidence="5">
    <location>
        <begin position="1"/>
        <end position="82"/>
    </location>
</feature>
<dbReference type="AlphaFoldDB" id="A0A9P5Y064"/>
<dbReference type="Pfam" id="PF00043">
    <property type="entry name" value="GST_C"/>
    <property type="match status" value="1"/>
</dbReference>
<dbReference type="Gene3D" id="1.20.1050.10">
    <property type="match status" value="1"/>
</dbReference>
<organism evidence="7 8">
    <name type="scientific">Collybia nuda</name>
    <dbReference type="NCBI Taxonomy" id="64659"/>
    <lineage>
        <taxon>Eukaryota</taxon>
        <taxon>Fungi</taxon>
        <taxon>Dikarya</taxon>
        <taxon>Basidiomycota</taxon>
        <taxon>Agaricomycotina</taxon>
        <taxon>Agaricomycetes</taxon>
        <taxon>Agaricomycetidae</taxon>
        <taxon>Agaricales</taxon>
        <taxon>Tricholomatineae</taxon>
        <taxon>Clitocybaceae</taxon>
        <taxon>Collybia</taxon>
    </lineage>
</organism>
<comment type="caution">
    <text evidence="7">The sequence shown here is derived from an EMBL/GenBank/DDBJ whole genome shotgun (WGS) entry which is preliminary data.</text>
</comment>
<evidence type="ECO:0000256" key="3">
    <source>
        <dbReference type="ARBA" id="ARBA00022679"/>
    </source>
</evidence>
<dbReference type="InterPro" id="IPR034347">
    <property type="entry name" value="GST_Phi_C"/>
</dbReference>
<dbReference type="CDD" id="cd03053">
    <property type="entry name" value="GST_N_Phi"/>
    <property type="match status" value="1"/>
</dbReference>